<name>A0AAD4LHP3_9AGAM</name>
<evidence type="ECO:0000256" key="1">
    <source>
        <dbReference type="SAM" id="MobiDB-lite"/>
    </source>
</evidence>
<reference evidence="2" key="1">
    <citation type="submission" date="2022-01" db="EMBL/GenBank/DDBJ databases">
        <title>Comparative genomics reveals a dynamic genome evolution in the ectomycorrhizal milk-cap (Lactarius) mushrooms.</title>
        <authorList>
            <consortium name="DOE Joint Genome Institute"/>
            <person name="Lebreton A."/>
            <person name="Tang N."/>
            <person name="Kuo A."/>
            <person name="LaButti K."/>
            <person name="Drula E."/>
            <person name="Barry K."/>
            <person name="Clum A."/>
            <person name="Lipzen A."/>
            <person name="Mousain D."/>
            <person name="Ng V."/>
            <person name="Wang R."/>
            <person name="Wang X."/>
            <person name="Dai Y."/>
            <person name="Henrissat B."/>
            <person name="Grigoriev I.V."/>
            <person name="Guerin-Laguette A."/>
            <person name="Yu F."/>
            <person name="Martin F.M."/>
        </authorList>
    </citation>
    <scope>NUCLEOTIDE SEQUENCE</scope>
    <source>
        <strain evidence="2">QP</strain>
    </source>
</reference>
<feature type="region of interest" description="Disordered" evidence="1">
    <location>
        <begin position="163"/>
        <end position="192"/>
    </location>
</feature>
<feature type="region of interest" description="Disordered" evidence="1">
    <location>
        <begin position="244"/>
        <end position="265"/>
    </location>
</feature>
<organism evidence="2 3">
    <name type="scientific">Lactarius akahatsu</name>
    <dbReference type="NCBI Taxonomy" id="416441"/>
    <lineage>
        <taxon>Eukaryota</taxon>
        <taxon>Fungi</taxon>
        <taxon>Dikarya</taxon>
        <taxon>Basidiomycota</taxon>
        <taxon>Agaricomycotina</taxon>
        <taxon>Agaricomycetes</taxon>
        <taxon>Russulales</taxon>
        <taxon>Russulaceae</taxon>
        <taxon>Lactarius</taxon>
    </lineage>
</organism>
<dbReference type="EMBL" id="JAKELL010000018">
    <property type="protein sequence ID" value="KAH8993521.1"/>
    <property type="molecule type" value="Genomic_DNA"/>
</dbReference>
<keyword evidence="3" id="KW-1185">Reference proteome</keyword>
<sequence length="437" mass="47901">MTCAAGGNTKRSCHFSGLCPRELWALGSLDPHRRGKSQSKESVLVNDRAVASRSMGEEAVPLENGEIRAKGADEWQNLRTCYSPKDFTNTHLGLLLHLLAPHSAASRVDYDCGGDDDDNTPSGLRNPSRRRFTPNFACFLNRVLCEEHFSPLTKSSTLSRKYRVARGRSTAKGGTQTRHRREPGTAPGGVGTDFPFLEWAVTGTEQLRKDVGGEVKKRLQASMSRPIRNEVVIAANVEENGEEFEAGQRSRGTLGKTGGVKSNCKAPETRGWSVAHSQLYLTLTHPDLKAAAPMKTLTLLSRGTLMLLESTISEESDRTHLYSRCGRNATISGELTLGHATSKGDNEHGERCERIRETGNIHSCWKGLGYKFANHPKGQRLKLKMGSQYRECVNDEGTPSVLIKGLHKGNDDVDSEGKGPGGWGSEKRRVAKPYTGM</sequence>
<dbReference type="AlphaFoldDB" id="A0AAD4LHP3"/>
<proteinExistence type="predicted"/>
<comment type="caution">
    <text evidence="2">The sequence shown here is derived from an EMBL/GenBank/DDBJ whole genome shotgun (WGS) entry which is preliminary data.</text>
</comment>
<feature type="compositionally biased region" description="Basic and acidic residues" evidence="1">
    <location>
        <begin position="408"/>
        <end position="417"/>
    </location>
</feature>
<dbReference type="Proteomes" id="UP001201163">
    <property type="component" value="Unassembled WGS sequence"/>
</dbReference>
<gene>
    <name evidence="2" type="ORF">EDB92DRAFT_1815576</name>
</gene>
<accession>A0AAD4LHP3</accession>
<evidence type="ECO:0000313" key="2">
    <source>
        <dbReference type="EMBL" id="KAH8993521.1"/>
    </source>
</evidence>
<evidence type="ECO:0000313" key="3">
    <source>
        <dbReference type="Proteomes" id="UP001201163"/>
    </source>
</evidence>
<protein>
    <submittedName>
        <fullName evidence="2">Uncharacterized protein</fullName>
    </submittedName>
</protein>
<feature type="region of interest" description="Disordered" evidence="1">
    <location>
        <begin position="406"/>
        <end position="437"/>
    </location>
</feature>